<dbReference type="Proteomes" id="UP001607302">
    <property type="component" value="Unassembled WGS sequence"/>
</dbReference>
<dbReference type="AlphaFoldDB" id="A0ABD1ZUM6"/>
<dbReference type="EMBL" id="JAUDFV010000173">
    <property type="protein sequence ID" value="KAL2711897.1"/>
    <property type="molecule type" value="Genomic_DNA"/>
</dbReference>
<keyword evidence="2" id="KW-1185">Reference proteome</keyword>
<proteinExistence type="predicted"/>
<comment type="caution">
    <text evidence="1">The sequence shown here is derived from an EMBL/GenBank/DDBJ whole genome shotgun (WGS) entry which is preliminary data.</text>
</comment>
<protein>
    <submittedName>
        <fullName evidence="1">Uncharacterized protein</fullName>
    </submittedName>
</protein>
<evidence type="ECO:0000313" key="1">
    <source>
        <dbReference type="EMBL" id="KAL2711897.1"/>
    </source>
</evidence>
<gene>
    <name evidence="1" type="ORF">V1478_018918</name>
</gene>
<evidence type="ECO:0000313" key="2">
    <source>
        <dbReference type="Proteomes" id="UP001607302"/>
    </source>
</evidence>
<accession>A0ABD1ZUM6</accession>
<organism evidence="1 2">
    <name type="scientific">Vespula squamosa</name>
    <name type="common">Southern yellow jacket</name>
    <name type="synonym">Wasp</name>
    <dbReference type="NCBI Taxonomy" id="30214"/>
    <lineage>
        <taxon>Eukaryota</taxon>
        <taxon>Metazoa</taxon>
        <taxon>Ecdysozoa</taxon>
        <taxon>Arthropoda</taxon>
        <taxon>Hexapoda</taxon>
        <taxon>Insecta</taxon>
        <taxon>Pterygota</taxon>
        <taxon>Neoptera</taxon>
        <taxon>Endopterygota</taxon>
        <taxon>Hymenoptera</taxon>
        <taxon>Apocrita</taxon>
        <taxon>Aculeata</taxon>
        <taxon>Vespoidea</taxon>
        <taxon>Vespidae</taxon>
        <taxon>Vespinae</taxon>
        <taxon>Vespula</taxon>
    </lineage>
</organism>
<sequence>MRKSPLIEGNLFVDIRYLLSGLKILFDASSNSVEKLKTVFEIVHLFSHTKIFISCEVLNKLSDYNSVDNSRIYKNAMKCVIVLISGNEMQIWSSVVIYLWKDGLIQRKNLR</sequence>
<name>A0ABD1ZUM6_VESSQ</name>
<reference evidence="1 2" key="1">
    <citation type="journal article" date="2024" name="Ann. Entomol. Soc. Am.">
        <title>Genomic analyses of the southern and eastern yellowjacket wasps (Hymenoptera: Vespidae) reveal evolutionary signatures of social life.</title>
        <authorList>
            <person name="Catto M.A."/>
            <person name="Caine P.B."/>
            <person name="Orr S.E."/>
            <person name="Hunt B.G."/>
            <person name="Goodisman M.A.D."/>
        </authorList>
    </citation>
    <scope>NUCLEOTIDE SEQUENCE [LARGE SCALE GENOMIC DNA]</scope>
    <source>
        <strain evidence="1">233</strain>
        <tissue evidence="1">Head and thorax</tissue>
    </source>
</reference>